<accession>A0A6I6UH04</accession>
<keyword evidence="1" id="KW-0812">Transmembrane</keyword>
<dbReference type="RefSeq" id="WP_159362254.1">
    <property type="nucleotide sequence ID" value="NZ_CP047394.1"/>
</dbReference>
<proteinExistence type="predicted"/>
<keyword evidence="1" id="KW-1133">Transmembrane helix</keyword>
<gene>
    <name evidence="2" type="ORF">FHE72_15270</name>
</gene>
<name>A0A6I6UH04_9BACI</name>
<dbReference type="KEGG" id="bvq:FHE72_15270"/>
<dbReference type="EMBL" id="CP047394">
    <property type="protein sequence ID" value="QHE62224.1"/>
    <property type="molecule type" value="Genomic_DNA"/>
</dbReference>
<evidence type="ECO:0000256" key="1">
    <source>
        <dbReference type="SAM" id="Phobius"/>
    </source>
</evidence>
<evidence type="ECO:0000313" key="2">
    <source>
        <dbReference type="EMBL" id="QHE62224.1"/>
    </source>
</evidence>
<keyword evidence="1" id="KW-0472">Membrane</keyword>
<dbReference type="Proteomes" id="UP000465062">
    <property type="component" value="Chromosome"/>
</dbReference>
<organism evidence="2 3">
    <name type="scientific">Rossellomorea vietnamensis</name>
    <dbReference type="NCBI Taxonomy" id="218284"/>
    <lineage>
        <taxon>Bacteria</taxon>
        <taxon>Bacillati</taxon>
        <taxon>Bacillota</taxon>
        <taxon>Bacilli</taxon>
        <taxon>Bacillales</taxon>
        <taxon>Bacillaceae</taxon>
        <taxon>Rossellomorea</taxon>
    </lineage>
</organism>
<dbReference type="AlphaFoldDB" id="A0A6I6UH04"/>
<sequence length="452" mass="49435">MKKEKDSLPKINNKILNNLGSQFSFGSSLNNDVLKSFGKNKEMVESIAGMMGSMKASQLAFGASLNNDVLKGFSKNQEAVASIAGMMGSMKASQLAFGASLNNDVLKGFSKNQEAVASIAGMMGSMKASQLAFGASLNNDVLKGFSKNKEAVASIAGMMGSMKASQLAFGSSLNKDVLKGFSKNKEALEKFMGSLTANSIDISKNINTLVKTGAFETLQSSLQQSSAMRSGSSLASFQSKLAQTVQSGIPEELLENLNRISKLSISNNDMSYEDNELPLLNSQIEKNLSDINEEFKENPNGIWVKLNSWAAEILEAPNTFKEKLPFIFLTLQVIYLIGTFVFVPVAQDIIKEKVLHELNLKETSPAKNAKVVKESLSKELDNATSFINKVRITNRESPVFRSKKRKSGKIDTIPINKPVIILNKKKNWCFVLYVNNQQEEVTGWVFTGNLSR</sequence>
<evidence type="ECO:0000313" key="3">
    <source>
        <dbReference type="Proteomes" id="UP000465062"/>
    </source>
</evidence>
<feature type="transmembrane region" description="Helical" evidence="1">
    <location>
        <begin position="326"/>
        <end position="346"/>
    </location>
</feature>
<reference evidence="2 3" key="1">
    <citation type="submission" date="2019-06" db="EMBL/GenBank/DDBJ databases">
        <title>An operon consisting of a P-type ATPase gene and a transcriptional regular gene given the different cadmium resistance in Bacillus vietamensis 151-6 and Bacillus marisflavi 151-25.</title>
        <authorList>
            <person name="Yu X."/>
        </authorList>
    </citation>
    <scope>NUCLEOTIDE SEQUENCE [LARGE SCALE GENOMIC DNA]</scope>
    <source>
        <strain evidence="2 3">151-6</strain>
    </source>
</reference>
<protein>
    <submittedName>
        <fullName evidence="2">Uncharacterized protein</fullName>
    </submittedName>
</protein>